<evidence type="ECO:0000313" key="4">
    <source>
        <dbReference type="Proteomes" id="UP000016922"/>
    </source>
</evidence>
<dbReference type="Proteomes" id="UP000016922">
    <property type="component" value="Unassembled WGS sequence"/>
</dbReference>
<gene>
    <name evidence="3" type="ORF">GLAREA_03909</name>
</gene>
<organism evidence="3 4">
    <name type="scientific">Glarea lozoyensis (strain ATCC 20868 / MF5171)</name>
    <dbReference type="NCBI Taxonomy" id="1116229"/>
    <lineage>
        <taxon>Eukaryota</taxon>
        <taxon>Fungi</taxon>
        <taxon>Dikarya</taxon>
        <taxon>Ascomycota</taxon>
        <taxon>Pezizomycotina</taxon>
        <taxon>Leotiomycetes</taxon>
        <taxon>Helotiales</taxon>
        <taxon>Helotiaceae</taxon>
        <taxon>Glarea</taxon>
    </lineage>
</organism>
<evidence type="ECO:0000256" key="1">
    <source>
        <dbReference type="ARBA" id="ARBA00035112"/>
    </source>
</evidence>
<keyword evidence="4" id="KW-1185">Reference proteome</keyword>
<evidence type="ECO:0000256" key="2">
    <source>
        <dbReference type="SAM" id="Phobius"/>
    </source>
</evidence>
<dbReference type="GO" id="GO:0043386">
    <property type="term" value="P:mycotoxin biosynthetic process"/>
    <property type="evidence" value="ECO:0007669"/>
    <property type="project" value="InterPro"/>
</dbReference>
<name>S3CX68_GLAL2</name>
<dbReference type="OMA" id="QNIMCQA"/>
<keyword evidence="2" id="KW-1133">Transmembrane helix</keyword>
<dbReference type="OrthoDB" id="3687641at2759"/>
<accession>S3CX68</accession>
<dbReference type="PANTHER" id="PTHR33365">
    <property type="entry name" value="YALI0B05434P"/>
    <property type="match status" value="1"/>
</dbReference>
<dbReference type="KEGG" id="glz:GLAREA_03909"/>
<comment type="similarity">
    <text evidence="1">Belongs to the ustYa family.</text>
</comment>
<dbReference type="HOGENOM" id="CLU_042941_2_2_1"/>
<evidence type="ECO:0000313" key="3">
    <source>
        <dbReference type="EMBL" id="EPE30942.1"/>
    </source>
</evidence>
<dbReference type="RefSeq" id="XP_008082353.1">
    <property type="nucleotide sequence ID" value="XM_008084162.1"/>
</dbReference>
<protein>
    <recommendedName>
        <fullName evidence="5">Tat pathway signal sequence</fullName>
    </recommendedName>
</protein>
<feature type="transmembrane region" description="Helical" evidence="2">
    <location>
        <begin position="34"/>
        <end position="56"/>
    </location>
</feature>
<dbReference type="AlphaFoldDB" id="S3CX68"/>
<sequence length="248" mass="28682">METACESLLEKDEGLDRCSREHKRRYPEVSLRRIAILFTIAQISLIITYTAVFLLLKERDSRDDNSTGDLRMSPARDAIRYEQRYFEKQGHVTSPFSGEPRPALEEAWHNLLSGMNIRVSEEYLTPYGAKSLPLAGGGYAAQLGMYHELHCLKKVRHWLYKDHYHHNATKEELARQENHIHHCLEWLRIVALCRGDTVLTTFEWGERNNLETEYPIPRQCVDSDHLLSWSQHNAVDLSSPGLLSRPGD</sequence>
<dbReference type="eggNOG" id="ENOG502SRWG">
    <property type="taxonomic scope" value="Eukaryota"/>
</dbReference>
<keyword evidence="2" id="KW-0472">Membrane</keyword>
<dbReference type="GeneID" id="19462964"/>
<keyword evidence="2" id="KW-0812">Transmembrane</keyword>
<dbReference type="STRING" id="1116229.S3CX68"/>
<dbReference type="EMBL" id="KE145363">
    <property type="protein sequence ID" value="EPE30942.1"/>
    <property type="molecule type" value="Genomic_DNA"/>
</dbReference>
<proteinExistence type="inferred from homology"/>
<dbReference type="Pfam" id="PF11807">
    <property type="entry name" value="UstYa"/>
    <property type="match status" value="1"/>
</dbReference>
<dbReference type="InterPro" id="IPR021765">
    <property type="entry name" value="UstYa-like"/>
</dbReference>
<reference evidence="3 4" key="1">
    <citation type="journal article" date="2013" name="BMC Genomics">
        <title>Genomics-driven discovery of the pneumocandin biosynthetic gene cluster in the fungus Glarea lozoyensis.</title>
        <authorList>
            <person name="Chen L."/>
            <person name="Yue Q."/>
            <person name="Zhang X."/>
            <person name="Xiang M."/>
            <person name="Wang C."/>
            <person name="Li S."/>
            <person name="Che Y."/>
            <person name="Ortiz-Lopez F.J."/>
            <person name="Bills G.F."/>
            <person name="Liu X."/>
            <person name="An Z."/>
        </authorList>
    </citation>
    <scope>NUCLEOTIDE SEQUENCE [LARGE SCALE GENOMIC DNA]</scope>
    <source>
        <strain evidence="4">ATCC 20868 / MF5171</strain>
    </source>
</reference>
<evidence type="ECO:0008006" key="5">
    <source>
        <dbReference type="Google" id="ProtNLM"/>
    </source>
</evidence>
<dbReference type="PANTHER" id="PTHR33365:SF7">
    <property type="entry name" value="TAT PATHWAY SIGNAL SEQUENCE"/>
    <property type="match status" value="1"/>
</dbReference>